<protein>
    <recommendedName>
        <fullName evidence="1">Large ribosomal subunit protein uL2 RNA-binding domain-containing protein</fullName>
    </recommendedName>
</protein>
<evidence type="ECO:0000313" key="2">
    <source>
        <dbReference type="EnsemblPlants" id="Kaladp0087s0072.1.v1.1"/>
    </source>
</evidence>
<name>A0A7N0UUW0_KALFE</name>
<reference evidence="2" key="1">
    <citation type="submission" date="2021-01" db="UniProtKB">
        <authorList>
            <consortium name="EnsemblPlants"/>
        </authorList>
    </citation>
    <scope>IDENTIFICATION</scope>
</reference>
<dbReference type="Gramene" id="Kaladp0087s0072.1.v1.1">
    <property type="protein sequence ID" value="Kaladp0087s0072.1.v1.1"/>
    <property type="gene ID" value="Kaladp0087s0072.v1.1"/>
</dbReference>
<dbReference type="Proteomes" id="UP000594263">
    <property type="component" value="Unplaced"/>
</dbReference>
<dbReference type="Pfam" id="PF00181">
    <property type="entry name" value="Ribosomal_L2_N"/>
    <property type="match status" value="1"/>
</dbReference>
<proteinExistence type="predicted"/>
<evidence type="ECO:0000259" key="1">
    <source>
        <dbReference type="Pfam" id="PF00181"/>
    </source>
</evidence>
<accession>A0A7N0UUW0</accession>
<dbReference type="SUPFAM" id="SSF50249">
    <property type="entry name" value="Nucleic acid-binding proteins"/>
    <property type="match status" value="1"/>
</dbReference>
<dbReference type="AlphaFoldDB" id="A0A7N0UUW0"/>
<keyword evidence="3" id="KW-1185">Reference proteome</keyword>
<feature type="domain" description="Large ribosomal subunit protein uL2 RNA-binding" evidence="1">
    <location>
        <begin position="27"/>
        <end position="61"/>
    </location>
</feature>
<organism evidence="2 3">
    <name type="scientific">Kalanchoe fedtschenkoi</name>
    <name type="common">Lavender scallops</name>
    <name type="synonym">South American air plant</name>
    <dbReference type="NCBI Taxonomy" id="63787"/>
    <lineage>
        <taxon>Eukaryota</taxon>
        <taxon>Viridiplantae</taxon>
        <taxon>Streptophyta</taxon>
        <taxon>Embryophyta</taxon>
        <taxon>Tracheophyta</taxon>
        <taxon>Spermatophyta</taxon>
        <taxon>Magnoliopsida</taxon>
        <taxon>eudicotyledons</taxon>
        <taxon>Gunneridae</taxon>
        <taxon>Pentapetalae</taxon>
        <taxon>Saxifragales</taxon>
        <taxon>Crassulaceae</taxon>
        <taxon>Kalanchoe</taxon>
    </lineage>
</organism>
<dbReference type="InterPro" id="IPR012340">
    <property type="entry name" value="NA-bd_OB-fold"/>
</dbReference>
<dbReference type="InterPro" id="IPR022666">
    <property type="entry name" value="Ribosomal_uL2_RNA-bd_dom"/>
</dbReference>
<sequence length="96" mass="11100">MIQKNCRKRTQSPQLWPTVQCQGKCQASQRPAGRNSQGRITSFHGGGGIMRLHRIIDLKRDVSAELLKGFQPCKYEISIHTIVCFFKNTSYNYRRE</sequence>
<dbReference type="Gene3D" id="2.40.50.140">
    <property type="entry name" value="Nucleic acid-binding proteins"/>
    <property type="match status" value="1"/>
</dbReference>
<dbReference type="EnsemblPlants" id="Kaladp0087s0072.1.v1.1">
    <property type="protein sequence ID" value="Kaladp0087s0072.1.v1.1"/>
    <property type="gene ID" value="Kaladp0087s0072.v1.1"/>
</dbReference>
<evidence type="ECO:0000313" key="3">
    <source>
        <dbReference type="Proteomes" id="UP000594263"/>
    </source>
</evidence>